<reference evidence="2" key="1">
    <citation type="submission" date="2022-07" db="EMBL/GenBank/DDBJ databases">
        <title>Faecal culturing of patients with breast cancer.</title>
        <authorList>
            <person name="Teng N.M.Y."/>
            <person name="Kiu R."/>
            <person name="Evans R."/>
            <person name="Baker D.J."/>
            <person name="Zenner C."/>
            <person name="Robinson S.D."/>
            <person name="Hall L.J."/>
        </authorList>
    </citation>
    <scope>NUCLEOTIDE SEQUENCE</scope>
    <source>
        <strain evidence="2">LH1062</strain>
    </source>
</reference>
<dbReference type="Proteomes" id="UP001060112">
    <property type="component" value="Chromosome"/>
</dbReference>
<dbReference type="InterPro" id="IPR045792">
    <property type="entry name" value="DUF6036"/>
</dbReference>
<evidence type="ECO:0000259" key="1">
    <source>
        <dbReference type="Pfam" id="PF19502"/>
    </source>
</evidence>
<dbReference type="Pfam" id="PF19502">
    <property type="entry name" value="DUF6036"/>
    <property type="match status" value="1"/>
</dbReference>
<accession>A0ABY5HYC7</accession>
<sequence>MSLDVDFQSNDEINSQEIKDFMNLLNIHEIGGVMNVPPLDELVIVDELTFGSLTVKIPSIENFALSKLLSNRPKDYNDLKSYPILDSCDIGKLRKLVDEYVKYTVFENNPNYNYLDDLLKERNLI</sequence>
<name>A0ABY5HYC7_9FIRM</name>
<gene>
    <name evidence="2" type="ORF">NMU03_10120</name>
</gene>
<dbReference type="EMBL" id="CP101620">
    <property type="protein sequence ID" value="UTY38049.1"/>
    <property type="molecule type" value="Genomic_DNA"/>
</dbReference>
<protein>
    <submittedName>
        <fullName evidence="2">DUF6036 family nucleotidyltransferase</fullName>
    </submittedName>
</protein>
<evidence type="ECO:0000313" key="3">
    <source>
        <dbReference type="Proteomes" id="UP001060112"/>
    </source>
</evidence>
<feature type="domain" description="DUF6036" evidence="1">
    <location>
        <begin position="15"/>
        <end position="113"/>
    </location>
</feature>
<evidence type="ECO:0000313" key="2">
    <source>
        <dbReference type="EMBL" id="UTY38049.1"/>
    </source>
</evidence>
<organism evidence="2 3">
    <name type="scientific">Allocoprobacillus halotolerans</name>
    <dbReference type="NCBI Taxonomy" id="2944914"/>
    <lineage>
        <taxon>Bacteria</taxon>
        <taxon>Bacillati</taxon>
        <taxon>Bacillota</taxon>
        <taxon>Erysipelotrichia</taxon>
        <taxon>Erysipelotrichales</taxon>
        <taxon>Erysipelotrichaceae</taxon>
        <taxon>Allocoprobacillus</taxon>
    </lineage>
</organism>
<proteinExistence type="predicted"/>
<keyword evidence="3" id="KW-1185">Reference proteome</keyword>
<dbReference type="RefSeq" id="WP_290138103.1">
    <property type="nucleotide sequence ID" value="NZ_CP101620.1"/>
</dbReference>